<evidence type="ECO:0000313" key="4">
    <source>
        <dbReference type="Proteomes" id="UP001191004"/>
    </source>
</evidence>
<sequence length="457" mass="51159">MVSETVVVEDVVESTVPGSTIPEDETSIDPSVSAPEDSTSETTSISMPTPETPKSKKKKLPLIVIGATLATLVVGGSAFAFYYNMPEKVAADAISGFIKQSNAQLASSGSLELSPQTDSELYQHISNLRLDFKTDVDHFNRSAEFDFGIRLREYGYLHFKLSTFLEENGTAYLNIDNLAEAYQKAVKAAGLKQDDPELRLILSLLEKSLENVEGKWWRIDVNEIISSLDKTDFKLEKNDKENISSAYACLVNEIKQELSQTDRLTKIYLEHPFINLTSVSYDKLPEDSLKGRIEDYGNLYQVSLDADKLFEFTKKHQQAAENTKIVECLKKIEKSSTSFGEDDKTEDTEDQELTKADVQNFVSHLKNLYLGVDFLTHQLKGAYLQVSESKVDFTGIVNFKYQNSAPVVAPRDATSIGDIIKGLFSNQGVVDGNTNLEEELKEILRSKKFEREHPDLD</sequence>
<gene>
    <name evidence="3" type="ORF">G3KMM_00366</name>
</gene>
<keyword evidence="2" id="KW-0472">Membrane</keyword>
<accession>A0ABY0FMB1</accession>
<evidence type="ECO:0000256" key="1">
    <source>
        <dbReference type="SAM" id="MobiDB-lite"/>
    </source>
</evidence>
<proteinExistence type="predicted"/>
<keyword evidence="2" id="KW-1133">Transmembrane helix</keyword>
<feature type="region of interest" description="Disordered" evidence="1">
    <location>
        <begin position="13"/>
        <end position="55"/>
    </location>
</feature>
<evidence type="ECO:0008006" key="5">
    <source>
        <dbReference type="Google" id="ProtNLM"/>
    </source>
</evidence>
<feature type="transmembrane region" description="Helical" evidence="2">
    <location>
        <begin position="62"/>
        <end position="83"/>
    </location>
</feature>
<comment type="caution">
    <text evidence="3">The sequence shown here is derived from an EMBL/GenBank/DDBJ whole genome shotgun (WGS) entry which is preliminary data.</text>
</comment>
<protein>
    <recommendedName>
        <fullName evidence="5">DUF4012 domain-containing protein</fullName>
    </recommendedName>
</protein>
<evidence type="ECO:0000313" key="3">
    <source>
        <dbReference type="EMBL" id="RYC73518.1"/>
    </source>
</evidence>
<dbReference type="Proteomes" id="UP001191004">
    <property type="component" value="Unassembled WGS sequence"/>
</dbReference>
<reference evidence="3 4" key="2">
    <citation type="journal article" date="2020" name="Cell Rep.">
        <title>Acquisition and Adaptation of Ultra-small Parasitic Reduced Genome Bacteria to Mammalian Hosts.</title>
        <authorList>
            <person name="McLean J.S."/>
            <person name="Bor B."/>
            <person name="Kerns K.A."/>
            <person name="Liu Q."/>
            <person name="To T.T."/>
            <person name="Solden L."/>
            <person name="Hendrickson E.L."/>
            <person name="Wrighton K."/>
            <person name="Shi W."/>
            <person name="He X."/>
        </authorList>
    </citation>
    <scope>NUCLEOTIDE SEQUENCE [LARGE SCALE GENOMIC DNA]</scope>
    <source>
        <strain evidence="3 4">TM7_KMM_G3_1_HOT_351</strain>
    </source>
</reference>
<evidence type="ECO:0000256" key="2">
    <source>
        <dbReference type="SAM" id="Phobius"/>
    </source>
</evidence>
<keyword evidence="2" id="KW-0812">Transmembrane</keyword>
<name>A0ABY0FMB1_9BACT</name>
<reference evidence="3 4" key="1">
    <citation type="journal article" date="2018" name="bioRxiv">
        <title>Evidence of independent acquisition and adaption of ultra-small bacteria to human hosts across the highly diverse yet reduced genomes of the phylum Saccharibacteria.</title>
        <authorList>
            <person name="McLean J.S."/>
            <person name="Bor B."/>
            <person name="To T.T."/>
            <person name="Liu Q."/>
            <person name="Kearns K.A."/>
            <person name="Solden L.M."/>
            <person name="Wrighton K.C."/>
            <person name="He X."/>
            <person name="Shi W."/>
        </authorList>
    </citation>
    <scope>NUCLEOTIDE SEQUENCE [LARGE SCALE GENOMIC DNA]</scope>
    <source>
        <strain evidence="3 4">TM7_KMM_G3_1_HOT_351</strain>
    </source>
</reference>
<keyword evidence="4" id="KW-1185">Reference proteome</keyword>
<organism evidence="3 4">
    <name type="scientific">Candidatus Nanosyncoccus nanoralicus</name>
    <dbReference type="NCBI Taxonomy" id="2171996"/>
    <lineage>
        <taxon>Bacteria</taxon>
        <taxon>Candidatus Saccharimonadota</taxon>
        <taxon>Candidatus Nanosyncoccalia</taxon>
        <taxon>Candidatus Nanosyncoccales</taxon>
        <taxon>Candidatus Nanosyncoccaceae</taxon>
        <taxon>Candidatus Nanosyncoccus</taxon>
    </lineage>
</organism>
<dbReference type="EMBL" id="PRLL01000010">
    <property type="protein sequence ID" value="RYC73518.1"/>
    <property type="molecule type" value="Genomic_DNA"/>
</dbReference>
<feature type="compositionally biased region" description="Polar residues" evidence="1">
    <location>
        <begin position="36"/>
        <end position="47"/>
    </location>
</feature>